<gene>
    <name evidence="1" type="ORF">ACJ73_10219</name>
</gene>
<reference evidence="1 2" key="1">
    <citation type="submission" date="2015-08" db="EMBL/GenBank/DDBJ databases">
        <title>Emmonsia species relationships and genome sequence.</title>
        <authorList>
            <person name="Cuomo C.A."/>
            <person name="Schwartz I.S."/>
            <person name="Kenyon C."/>
            <person name="De Hoog G.S."/>
            <person name="Govender N.P."/>
            <person name="Botha A."/>
            <person name="Moreno L."/>
            <person name="De Vries M."/>
            <person name="Munoz J.F."/>
            <person name="Stielow J.B."/>
        </authorList>
    </citation>
    <scope>NUCLEOTIDE SEQUENCE [LARGE SCALE GENOMIC DNA]</scope>
    <source>
        <strain evidence="1 2">EI222</strain>
    </source>
</reference>
<evidence type="ECO:0000313" key="2">
    <source>
        <dbReference type="Proteomes" id="UP000242791"/>
    </source>
</evidence>
<name>A0A1J9Q316_9EURO</name>
<feature type="non-terminal residue" evidence="1">
    <location>
        <position position="127"/>
    </location>
</feature>
<comment type="caution">
    <text evidence="1">The sequence shown here is derived from an EMBL/GenBank/DDBJ whole genome shotgun (WGS) entry which is preliminary data.</text>
</comment>
<dbReference type="EMBL" id="LGTZ01003553">
    <property type="protein sequence ID" value="OJD09565.1"/>
    <property type="molecule type" value="Genomic_DNA"/>
</dbReference>
<sequence length="127" mass="14462">MFVTTNPCKYIIADNIAHDAQVLLQQAQIRRGTAKSTSTTPYNRNFQQNLIDHGVYPDGYEYPDGRIPVMPNSWEEINETLTRPRPSLSPSKFSDEHFRKFKRADTHASKEQPVTTSVIPIIEGDVD</sequence>
<evidence type="ECO:0000313" key="1">
    <source>
        <dbReference type="EMBL" id="OJD09565.1"/>
    </source>
</evidence>
<dbReference type="STRING" id="1658174.A0A1J9Q316"/>
<dbReference type="Proteomes" id="UP000242791">
    <property type="component" value="Unassembled WGS sequence"/>
</dbReference>
<organism evidence="1 2">
    <name type="scientific">Blastomyces percursus</name>
    <dbReference type="NCBI Taxonomy" id="1658174"/>
    <lineage>
        <taxon>Eukaryota</taxon>
        <taxon>Fungi</taxon>
        <taxon>Dikarya</taxon>
        <taxon>Ascomycota</taxon>
        <taxon>Pezizomycotina</taxon>
        <taxon>Eurotiomycetes</taxon>
        <taxon>Eurotiomycetidae</taxon>
        <taxon>Onygenales</taxon>
        <taxon>Ajellomycetaceae</taxon>
        <taxon>Blastomyces</taxon>
    </lineage>
</organism>
<dbReference type="AlphaFoldDB" id="A0A1J9Q316"/>
<accession>A0A1J9Q316</accession>
<proteinExistence type="predicted"/>
<dbReference type="VEuPathDB" id="FungiDB:ACJ73_10219"/>
<keyword evidence="2" id="KW-1185">Reference proteome</keyword>
<protein>
    <submittedName>
        <fullName evidence="1">Uncharacterized protein</fullName>
    </submittedName>
</protein>
<dbReference type="OrthoDB" id="4225323at2759"/>